<dbReference type="Pfam" id="PF03695">
    <property type="entry name" value="UPF0149"/>
    <property type="match status" value="1"/>
</dbReference>
<dbReference type="InterPro" id="IPR011978">
    <property type="entry name" value="YgfB-like"/>
</dbReference>
<dbReference type="EMBL" id="CP047650">
    <property type="protein sequence ID" value="QHJ01511.1"/>
    <property type="molecule type" value="Genomic_DNA"/>
</dbReference>
<evidence type="ECO:0000313" key="2">
    <source>
        <dbReference type="Proteomes" id="UP000464787"/>
    </source>
</evidence>
<keyword evidence="2" id="KW-1185">Reference proteome</keyword>
<dbReference type="SUPFAM" id="SSF103642">
    <property type="entry name" value="Sec-C motif"/>
    <property type="match status" value="1"/>
</dbReference>
<sequence length="265" mass="29231">MPEPMTPDDFDALDDILDDLRERQPDTPSWEVCDGFLAAVVCCRRPLGLDEVLPQLFGEGAAPPAPGAALSESDSGVFSGPVQQRRFIELWQRRADEIAWALDHPVDSLEDEASYQPEVLDMVGAIASMPEEERLDIAPEDIPSIAQGWAMGFIAATQAWPEEWAPPRDKEAAAILDETLDCIDQLTEPDDGPLEIPMFAEDGPPSISHDRLDAFGEAIWAVYDLRKFWKSYGPRVVAARKSDEPGRNDPCHCGSGKKYKKCHGA</sequence>
<dbReference type="Pfam" id="PF02810">
    <property type="entry name" value="SEC-C"/>
    <property type="match status" value="1"/>
</dbReference>
<dbReference type="AlphaFoldDB" id="A0A857JBY2"/>
<proteinExistence type="predicted"/>
<gene>
    <name evidence="1" type="ORF">GT347_12030</name>
</gene>
<dbReference type="InterPro" id="IPR004027">
    <property type="entry name" value="SEC_C_motif"/>
</dbReference>
<organism evidence="1 2">
    <name type="scientific">Xylophilus rhododendri</name>
    <dbReference type="NCBI Taxonomy" id="2697032"/>
    <lineage>
        <taxon>Bacteria</taxon>
        <taxon>Pseudomonadati</taxon>
        <taxon>Pseudomonadota</taxon>
        <taxon>Betaproteobacteria</taxon>
        <taxon>Burkholderiales</taxon>
        <taxon>Xylophilus</taxon>
    </lineage>
</organism>
<protein>
    <submittedName>
        <fullName evidence="1">UPF0149 family protein</fullName>
    </submittedName>
</protein>
<dbReference type="KEGG" id="xyk:GT347_12030"/>
<reference evidence="1 2" key="1">
    <citation type="submission" date="2020-01" db="EMBL/GenBank/DDBJ databases">
        <title>Genome sequencing of strain KACC 21265.</title>
        <authorList>
            <person name="Heo J."/>
            <person name="Kim S.-J."/>
            <person name="Kim J.-S."/>
            <person name="Hong S.-B."/>
            <person name="Kwon S.-W."/>
        </authorList>
    </citation>
    <scope>NUCLEOTIDE SEQUENCE [LARGE SCALE GENOMIC DNA]</scope>
    <source>
        <strain evidence="1 2">KACC 21265</strain>
    </source>
</reference>
<accession>A0A857JBY2</accession>
<evidence type="ECO:0000313" key="1">
    <source>
        <dbReference type="EMBL" id="QHJ01511.1"/>
    </source>
</evidence>
<dbReference type="Gene3D" id="3.10.450.50">
    <property type="match status" value="1"/>
</dbReference>
<dbReference type="Proteomes" id="UP000464787">
    <property type="component" value="Chromosome"/>
</dbReference>
<name>A0A857JBY2_9BURK</name>